<accession>A0ACB7ZRP1</accession>
<dbReference type="EMBL" id="MU268780">
    <property type="protein sequence ID" value="KAH7903750.1"/>
    <property type="molecule type" value="Genomic_DNA"/>
</dbReference>
<dbReference type="Proteomes" id="UP000790377">
    <property type="component" value="Unassembled WGS sequence"/>
</dbReference>
<comment type="caution">
    <text evidence="1">The sequence shown here is derived from an EMBL/GenBank/DDBJ whole genome shotgun (WGS) entry which is preliminary data.</text>
</comment>
<keyword evidence="2" id="KW-1185">Reference proteome</keyword>
<sequence length="54" mass="6029">EFPPKPPTPNHHQKIIRQFCNETSPTRLAEAGCAVCGSLNRLELMKPLDVLDQS</sequence>
<name>A0ACB7ZRP1_9AGAM</name>
<proteinExistence type="predicted"/>
<evidence type="ECO:0000313" key="1">
    <source>
        <dbReference type="EMBL" id="KAH7903750.1"/>
    </source>
</evidence>
<protein>
    <submittedName>
        <fullName evidence="1">Uncharacterized protein</fullName>
    </submittedName>
</protein>
<gene>
    <name evidence="1" type="ORF">BJ138DRAFT_980094</name>
</gene>
<evidence type="ECO:0000313" key="2">
    <source>
        <dbReference type="Proteomes" id="UP000790377"/>
    </source>
</evidence>
<reference evidence="1" key="1">
    <citation type="journal article" date="2021" name="New Phytol.">
        <title>Evolutionary innovations through gain and loss of genes in the ectomycorrhizal Boletales.</title>
        <authorList>
            <person name="Wu G."/>
            <person name="Miyauchi S."/>
            <person name="Morin E."/>
            <person name="Kuo A."/>
            <person name="Drula E."/>
            <person name="Varga T."/>
            <person name="Kohler A."/>
            <person name="Feng B."/>
            <person name="Cao Y."/>
            <person name="Lipzen A."/>
            <person name="Daum C."/>
            <person name="Hundley H."/>
            <person name="Pangilinan J."/>
            <person name="Johnson J."/>
            <person name="Barry K."/>
            <person name="LaButti K."/>
            <person name="Ng V."/>
            <person name="Ahrendt S."/>
            <person name="Min B."/>
            <person name="Choi I.G."/>
            <person name="Park H."/>
            <person name="Plett J.M."/>
            <person name="Magnuson J."/>
            <person name="Spatafora J.W."/>
            <person name="Nagy L.G."/>
            <person name="Henrissat B."/>
            <person name="Grigoriev I.V."/>
            <person name="Yang Z.L."/>
            <person name="Xu J."/>
            <person name="Martin F.M."/>
        </authorList>
    </citation>
    <scope>NUCLEOTIDE SEQUENCE</scope>
    <source>
        <strain evidence="1">ATCC 28755</strain>
    </source>
</reference>
<feature type="non-terminal residue" evidence="1">
    <location>
        <position position="54"/>
    </location>
</feature>
<organism evidence="1 2">
    <name type="scientific">Hygrophoropsis aurantiaca</name>
    <dbReference type="NCBI Taxonomy" id="72124"/>
    <lineage>
        <taxon>Eukaryota</taxon>
        <taxon>Fungi</taxon>
        <taxon>Dikarya</taxon>
        <taxon>Basidiomycota</taxon>
        <taxon>Agaricomycotina</taxon>
        <taxon>Agaricomycetes</taxon>
        <taxon>Agaricomycetidae</taxon>
        <taxon>Boletales</taxon>
        <taxon>Coniophorineae</taxon>
        <taxon>Hygrophoropsidaceae</taxon>
        <taxon>Hygrophoropsis</taxon>
    </lineage>
</organism>
<feature type="non-terminal residue" evidence="1">
    <location>
        <position position="1"/>
    </location>
</feature>